<evidence type="ECO:0008006" key="6">
    <source>
        <dbReference type="Google" id="ProtNLM"/>
    </source>
</evidence>
<dbReference type="PANTHER" id="PTHR37784:SF2">
    <property type="entry name" value="HIGH-OSMOLARITY-INDUCED TRANSCRIPTION PROTEIN 1"/>
    <property type="match status" value="1"/>
</dbReference>
<dbReference type="EMBL" id="KV417554">
    <property type="protein sequence ID" value="KZP20490.1"/>
    <property type="molecule type" value="Genomic_DNA"/>
</dbReference>
<dbReference type="PANTHER" id="PTHR37784">
    <property type="entry name" value="PROTEIN MSN1"/>
    <property type="match status" value="1"/>
</dbReference>
<dbReference type="InterPro" id="IPR038279">
    <property type="entry name" value="Ndc10_dom2_sf"/>
</dbReference>
<gene>
    <name evidence="4" type="ORF">FIBSPDRAFT_535104</name>
</gene>
<dbReference type="InterPro" id="IPR052146">
    <property type="entry name" value="HOT1"/>
</dbReference>
<accession>A0A166J4C3</accession>
<proteinExistence type="predicted"/>
<dbReference type="STRING" id="436010.A0A166J4C3"/>
<evidence type="ECO:0000259" key="3">
    <source>
        <dbReference type="Pfam" id="PF16787"/>
    </source>
</evidence>
<dbReference type="GO" id="GO:0000978">
    <property type="term" value="F:RNA polymerase II cis-regulatory region sequence-specific DNA binding"/>
    <property type="evidence" value="ECO:0007669"/>
    <property type="project" value="TreeGrafter"/>
</dbReference>
<dbReference type="Gene3D" id="1.10.443.20">
    <property type="entry name" value="Centromere DNA-binding protein complex CBF3 subunit, domain 2"/>
    <property type="match status" value="1"/>
</dbReference>
<dbReference type="GO" id="GO:0000981">
    <property type="term" value="F:DNA-binding transcription factor activity, RNA polymerase II-specific"/>
    <property type="evidence" value="ECO:0007669"/>
    <property type="project" value="TreeGrafter"/>
</dbReference>
<feature type="domain" description="Transcription activator GCR1-like" evidence="2">
    <location>
        <begin position="502"/>
        <end position="565"/>
    </location>
</feature>
<dbReference type="Proteomes" id="UP000076532">
    <property type="component" value="Unassembled WGS sequence"/>
</dbReference>
<name>A0A166J4C3_9AGAM</name>
<evidence type="ECO:0000259" key="2">
    <source>
        <dbReference type="Pfam" id="PF12550"/>
    </source>
</evidence>
<protein>
    <recommendedName>
        <fullName evidence="6">Transcription activator GCR1-like domain-containing protein</fullName>
    </recommendedName>
</protein>
<sequence>MLLFSATTAVRGESARILLWSDLFVSEILLDEARKGLKVPVLAALADNAKHNQTGRVDEHGAMRHQDVEVCPVGALGMLFFAHFHIQLNKPPEFIPDFDHPDFGHYGHREWYQFHVFSAEDPSKEMSYDNHHARLKYIHEMNAISITKVTHAGRTYAAQNARANGASVNGTKALGGWSETGAFRNCYDRAFPVDALLGAAGFSARCLERYNLPRSTIVPPQGLLKCLFPWIEREAAALAIRAQEPRSRDIALQQFLNMLSWLRTVILQDATILYSHHPSAPIFSYSPFNTKAFRQFAALSISAISHAESAAQQAYENMPEHLVAGLRGTYSDLRLEQQLQQQENKRKLEEIQEQYMKVTSALNELTASGSGPRKKRSQVSPNVTPPPCLPATSPFPAQVLGPHTPLTPTMIPSGPSSFTISFSSPFSPAAPTTTVSPSMVLPPAHQSFEALPSHMSPVDSLAAKKLAKWNLILAKIGPDRANAHQWDWEANNYLPRYEYQPIDSITDIWDEWASGLNGFMSIRDMTEMWGARWRRNIPSKKAEHSRRNAVVELVVELLKRPRWTIALIRRFLRDRYEDTYKPRAFCDYLKSGSRSGFQSVLVAAGSYA</sequence>
<organism evidence="4 5">
    <name type="scientific">Athelia psychrophila</name>
    <dbReference type="NCBI Taxonomy" id="1759441"/>
    <lineage>
        <taxon>Eukaryota</taxon>
        <taxon>Fungi</taxon>
        <taxon>Dikarya</taxon>
        <taxon>Basidiomycota</taxon>
        <taxon>Agaricomycotina</taxon>
        <taxon>Agaricomycetes</taxon>
        <taxon>Agaricomycetidae</taxon>
        <taxon>Atheliales</taxon>
        <taxon>Atheliaceae</taxon>
        <taxon>Athelia</taxon>
    </lineage>
</organism>
<reference evidence="4 5" key="1">
    <citation type="journal article" date="2016" name="Mol. Biol. Evol.">
        <title>Comparative Genomics of Early-Diverging Mushroom-Forming Fungi Provides Insights into the Origins of Lignocellulose Decay Capabilities.</title>
        <authorList>
            <person name="Nagy L.G."/>
            <person name="Riley R."/>
            <person name="Tritt A."/>
            <person name="Adam C."/>
            <person name="Daum C."/>
            <person name="Floudas D."/>
            <person name="Sun H."/>
            <person name="Yadav J.S."/>
            <person name="Pangilinan J."/>
            <person name="Larsson K.H."/>
            <person name="Matsuura K."/>
            <person name="Barry K."/>
            <person name="Labutti K."/>
            <person name="Kuo R."/>
            <person name="Ohm R.A."/>
            <person name="Bhattacharya S.S."/>
            <person name="Shirouzu T."/>
            <person name="Yoshinaga Y."/>
            <person name="Martin F.M."/>
            <person name="Grigoriev I.V."/>
            <person name="Hibbett D.S."/>
        </authorList>
    </citation>
    <scope>NUCLEOTIDE SEQUENCE [LARGE SCALE GENOMIC DNA]</scope>
    <source>
        <strain evidence="4 5">CBS 109695</strain>
    </source>
</reference>
<evidence type="ECO:0000256" key="1">
    <source>
        <dbReference type="SAM" id="MobiDB-lite"/>
    </source>
</evidence>
<feature type="region of interest" description="Disordered" evidence="1">
    <location>
        <begin position="365"/>
        <end position="412"/>
    </location>
</feature>
<dbReference type="Pfam" id="PF16787">
    <property type="entry name" value="NDC10_II"/>
    <property type="match status" value="1"/>
</dbReference>
<dbReference type="GO" id="GO:0060963">
    <property type="term" value="P:positive regulation of ribosomal protein gene transcription by RNA polymerase II"/>
    <property type="evidence" value="ECO:0007669"/>
    <property type="project" value="TreeGrafter"/>
</dbReference>
<dbReference type="Pfam" id="PF12550">
    <property type="entry name" value="GCR1_C"/>
    <property type="match status" value="1"/>
</dbReference>
<dbReference type="InterPro" id="IPR031872">
    <property type="entry name" value="NDC10_II"/>
</dbReference>
<evidence type="ECO:0000313" key="4">
    <source>
        <dbReference type="EMBL" id="KZP20490.1"/>
    </source>
</evidence>
<evidence type="ECO:0000313" key="5">
    <source>
        <dbReference type="Proteomes" id="UP000076532"/>
    </source>
</evidence>
<dbReference type="AlphaFoldDB" id="A0A166J4C3"/>
<feature type="domain" description="Ndc10" evidence="3">
    <location>
        <begin position="3"/>
        <end position="293"/>
    </location>
</feature>
<keyword evidence="5" id="KW-1185">Reference proteome</keyword>
<dbReference type="InterPro" id="IPR022210">
    <property type="entry name" value="TF_GCR1-like"/>
</dbReference>
<dbReference type="OrthoDB" id="5148997at2759"/>